<dbReference type="RefSeq" id="WP_005234357.1">
    <property type="nucleotide sequence ID" value="NZ_CP083658.1"/>
</dbReference>
<dbReference type="Pfam" id="PF13481">
    <property type="entry name" value="AAA_25"/>
    <property type="match status" value="1"/>
</dbReference>
<dbReference type="Gene3D" id="3.40.50.300">
    <property type="entry name" value="P-loop containing nucleotide triphosphate hydrolases"/>
    <property type="match status" value="1"/>
</dbReference>
<accession>N9MLT5</accession>
<dbReference type="HOGENOM" id="CLU_472240_0_0_6"/>
<gene>
    <name evidence="2" type="ORF">F897_01321</name>
</gene>
<dbReference type="PATRIC" id="fig|1217693.3.peg.1272"/>
<dbReference type="Proteomes" id="UP000013101">
    <property type="component" value="Unassembled WGS sequence"/>
</dbReference>
<proteinExistence type="predicted"/>
<name>N9MLT5_9GAMM</name>
<reference evidence="2 3" key="1">
    <citation type="submission" date="2013-02" db="EMBL/GenBank/DDBJ databases">
        <title>The Genome Sequence of Acinetobacter sp. NIPH 2171.</title>
        <authorList>
            <consortium name="The Broad Institute Genome Sequencing Platform"/>
            <consortium name="The Broad Institute Genome Sequencing Center for Infectious Disease"/>
            <person name="Cerqueira G."/>
            <person name="Feldgarden M."/>
            <person name="Courvalin P."/>
            <person name="Perichon B."/>
            <person name="Grillot-Courvalin C."/>
            <person name="Clermont D."/>
            <person name="Rocha E."/>
            <person name="Yoon E.-J."/>
            <person name="Nemec A."/>
            <person name="Walker B."/>
            <person name="Young S.K."/>
            <person name="Zeng Q."/>
            <person name="Gargeya S."/>
            <person name="Fitzgerald M."/>
            <person name="Haas B."/>
            <person name="Abouelleil A."/>
            <person name="Alvarado L."/>
            <person name="Arachchi H.M."/>
            <person name="Berlin A.M."/>
            <person name="Chapman S.B."/>
            <person name="Dewar J."/>
            <person name="Goldberg J."/>
            <person name="Griggs A."/>
            <person name="Gujja S."/>
            <person name="Hansen M."/>
            <person name="Howarth C."/>
            <person name="Imamovic A."/>
            <person name="Larimer J."/>
            <person name="McCowan C."/>
            <person name="Murphy C."/>
            <person name="Neiman D."/>
            <person name="Pearson M."/>
            <person name="Priest M."/>
            <person name="Roberts A."/>
            <person name="Saif S."/>
            <person name="Shea T."/>
            <person name="Sisk P."/>
            <person name="Sykes S."/>
            <person name="Wortman J."/>
            <person name="Nusbaum C."/>
            <person name="Birren B."/>
        </authorList>
    </citation>
    <scope>NUCLEOTIDE SEQUENCE [LARGE SCALE GENOMIC DNA]</scope>
    <source>
        <strain evidence="2 3">NIPH 2171</strain>
    </source>
</reference>
<protein>
    <recommendedName>
        <fullName evidence="1">AAA+ ATPase domain-containing protein</fullName>
    </recommendedName>
</protein>
<evidence type="ECO:0000313" key="3">
    <source>
        <dbReference type="Proteomes" id="UP000013101"/>
    </source>
</evidence>
<dbReference type="EMBL" id="APRS01000009">
    <property type="protein sequence ID" value="ENX09528.1"/>
    <property type="molecule type" value="Genomic_DNA"/>
</dbReference>
<feature type="domain" description="AAA+ ATPase" evidence="1">
    <location>
        <begin position="268"/>
        <end position="449"/>
    </location>
</feature>
<dbReference type="AlphaFoldDB" id="N9MLT5"/>
<sequence>MNNLINSSDSKQELMIDGDVFFSIINKRKEVEYFKSIEDFENNFLIEDYDSGLYKVNQMSNIYVKYPDFNCEGCNAIKLCDKSDINKATGYLINGVASKWDELSEPQKKIEEINVNFSIGKGIPVANLDIKYKSWVFTTDDVSIFKLFAKNRQPIVYVSDNDDGFYIINNNFGEDIFKVMLGTQPPTMNEDLFISSNNLQHLNDEHKYKYLMEQVSHLKNIEDARLNMIGQEPPIEATKQLNTALVVRTLSQIEEKPTDWIWEGWLAARKITVLAGIGGCGKTNLMLSIAATISVGGVFPDGSKCEKPGKVLIYSTEDAADDTLKPRIMSYEANLDNIAVMDGVVDRKGKIRSFGIEDITALENYAKANPELRLLIIDPVVGLVQGDLNKANTVRQALDPLSKFAEDYNCAVVCITHLSKSAGKENMPLVERFLGSQAFTAKARMALCALKDESEDNFYLSRVKTNTTKQSDTHMRYRIESATVGKGIETSKTTWLEPFIGSFDTKSGNKKEKATEINRAKKLILDLLSKNETIASKHLKSLCSEEGISDATYGRAIRDIGAISFKREQAWYWRLPT</sequence>
<dbReference type="InterPro" id="IPR027417">
    <property type="entry name" value="P-loop_NTPase"/>
</dbReference>
<evidence type="ECO:0000259" key="1">
    <source>
        <dbReference type="SMART" id="SM00382"/>
    </source>
</evidence>
<comment type="caution">
    <text evidence="2">The sequence shown here is derived from an EMBL/GenBank/DDBJ whole genome shotgun (WGS) entry which is preliminary data.</text>
</comment>
<dbReference type="OrthoDB" id="8905164at2"/>
<organism evidence="2 3">
    <name type="scientific">Acinetobacter variabilis</name>
    <dbReference type="NCBI Taxonomy" id="70346"/>
    <lineage>
        <taxon>Bacteria</taxon>
        <taxon>Pseudomonadati</taxon>
        <taxon>Pseudomonadota</taxon>
        <taxon>Gammaproteobacteria</taxon>
        <taxon>Moraxellales</taxon>
        <taxon>Moraxellaceae</taxon>
        <taxon>Acinetobacter</taxon>
    </lineage>
</organism>
<evidence type="ECO:0000313" key="2">
    <source>
        <dbReference type="EMBL" id="ENX09528.1"/>
    </source>
</evidence>
<dbReference type="SMART" id="SM00382">
    <property type="entry name" value="AAA"/>
    <property type="match status" value="1"/>
</dbReference>
<dbReference type="SUPFAM" id="SSF52540">
    <property type="entry name" value="P-loop containing nucleoside triphosphate hydrolases"/>
    <property type="match status" value="1"/>
</dbReference>
<dbReference type="InterPro" id="IPR003593">
    <property type="entry name" value="AAA+_ATPase"/>
</dbReference>